<dbReference type="GeneID" id="70579537"/>
<evidence type="ECO:0008006" key="3">
    <source>
        <dbReference type="Google" id="ProtNLM"/>
    </source>
</evidence>
<gene>
    <name evidence="1" type="ORF">Fi14EGH31_11020</name>
</gene>
<proteinExistence type="predicted"/>
<dbReference type="Proteomes" id="UP000593842">
    <property type="component" value="Chromosome"/>
</dbReference>
<dbReference type="AlphaFoldDB" id="A0A7I8E0U7"/>
<dbReference type="Pfam" id="PF12646">
    <property type="entry name" value="DUF3783"/>
    <property type="match status" value="1"/>
</dbReference>
<organism evidence="1 2">
    <name type="scientific">Faecalibacillus intestinalis</name>
    <dbReference type="NCBI Taxonomy" id="1982626"/>
    <lineage>
        <taxon>Bacteria</taxon>
        <taxon>Bacillati</taxon>
        <taxon>Bacillota</taxon>
        <taxon>Erysipelotrichia</taxon>
        <taxon>Erysipelotrichales</taxon>
        <taxon>Coprobacillaceae</taxon>
        <taxon>Faecalibacillus</taxon>
    </lineage>
</organism>
<sequence>MNAKLIIYRKEKIQNYESLKQLCLLMNIEIILLNEQMTQNKVKDILNKKIKKTKKNNLEAAVVVFSNVASLQMDQILSKLKNNSTLCLKAVVTATNYNWTFEKLVLHLLEEYQKNK</sequence>
<dbReference type="RefSeq" id="WP_022001158.1">
    <property type="nucleotide sequence ID" value="NZ_AP024085.1"/>
</dbReference>
<dbReference type="KEGG" id="fit:Fi14EGH31_11020"/>
<reference evidence="2" key="1">
    <citation type="submission" date="2020-09" db="EMBL/GenBank/DDBJ databases">
        <title>Complete genome sequencing of Faecalibacillus intestinalis strain 14EGH31.</title>
        <authorList>
            <person name="Sakamoto M."/>
            <person name="Murakami T."/>
            <person name="Mori H."/>
        </authorList>
    </citation>
    <scope>NUCLEOTIDE SEQUENCE [LARGE SCALE GENOMIC DNA]</scope>
    <source>
        <strain evidence="2">14EGH31</strain>
    </source>
</reference>
<dbReference type="InterPro" id="IPR016621">
    <property type="entry name" value="UCP014543"/>
</dbReference>
<accession>A0A7I8E0U7</accession>
<dbReference type="EMBL" id="AP024085">
    <property type="protein sequence ID" value="BCL57390.1"/>
    <property type="molecule type" value="Genomic_DNA"/>
</dbReference>
<evidence type="ECO:0000313" key="1">
    <source>
        <dbReference type="EMBL" id="BCL57390.1"/>
    </source>
</evidence>
<name>A0A7I8E0U7_9FIRM</name>
<evidence type="ECO:0000313" key="2">
    <source>
        <dbReference type="Proteomes" id="UP000593842"/>
    </source>
</evidence>
<protein>
    <recommendedName>
        <fullName evidence="3">DUF3783 domain-containing protein</fullName>
    </recommendedName>
</protein>